<dbReference type="PRINTS" id="PR00179">
    <property type="entry name" value="LIPOCALIN"/>
</dbReference>
<dbReference type="PRINTS" id="PR01275">
    <property type="entry name" value="NGELATINASE"/>
</dbReference>
<evidence type="ECO:0000256" key="5">
    <source>
        <dbReference type="ARBA" id="ARBA00022729"/>
    </source>
</evidence>
<comment type="subcellular location">
    <subcellularLocation>
        <location evidence="1">Secreted</location>
    </subcellularLocation>
</comment>
<keyword evidence="7" id="KW-0325">Glycoprotein</keyword>
<keyword evidence="10" id="KW-1185">Reference proteome</keyword>
<gene>
    <name evidence="11" type="primary">LCNL1</name>
</gene>
<sequence>MEGCNMIWALPCSSCVPGQCQHPRASWGYKGPLGEANPNSPALPVDNCAPSFTMLPTLLLGAIFTLLRASPGWAEVPVQANFDANQFQGVWYIVGIASDDQDFQDSKDNMKMPMVSVTPSASGDLGIKFGYPTPDGGCQKIDATFTKGAMDGQFSNMAMAQTDIRVAFTDYKHYAVMYVETKKGDVKSTWLQLYARAPELFPEGAQRMQQLAPQVGLNPSQGAMLAKTDQCTGTISK</sequence>
<dbReference type="InterPro" id="IPR002345">
    <property type="entry name" value="Lipocalin"/>
</dbReference>
<dbReference type="PANTHER" id="PTHR11430:SF77">
    <property type="entry name" value="LIPOCALIN-LIKE 1 PROTEIN"/>
    <property type="match status" value="1"/>
</dbReference>
<name>A0A1S3W974_ERIEU</name>
<evidence type="ECO:0000256" key="8">
    <source>
        <dbReference type="RuleBase" id="RU003695"/>
    </source>
</evidence>
<comment type="similarity">
    <text evidence="2 8">Belongs to the calycin superfamily. Lipocalin family.</text>
</comment>
<dbReference type="Proteomes" id="UP001652624">
    <property type="component" value="Chromosome 10"/>
</dbReference>
<dbReference type="RefSeq" id="XP_016042936.1">
    <property type="nucleotide sequence ID" value="XM_016187450.2"/>
</dbReference>
<evidence type="ECO:0000259" key="9">
    <source>
        <dbReference type="Pfam" id="PF00061"/>
    </source>
</evidence>
<dbReference type="GO" id="GO:0005576">
    <property type="term" value="C:extracellular region"/>
    <property type="evidence" value="ECO:0007669"/>
    <property type="project" value="UniProtKB-SubCell"/>
</dbReference>
<organism evidence="10 11">
    <name type="scientific">Erinaceus europaeus</name>
    <name type="common">Western European hedgehog</name>
    <dbReference type="NCBI Taxonomy" id="9365"/>
    <lineage>
        <taxon>Eukaryota</taxon>
        <taxon>Metazoa</taxon>
        <taxon>Chordata</taxon>
        <taxon>Craniata</taxon>
        <taxon>Vertebrata</taxon>
        <taxon>Euteleostomi</taxon>
        <taxon>Mammalia</taxon>
        <taxon>Eutheria</taxon>
        <taxon>Laurasiatheria</taxon>
        <taxon>Eulipotyphla</taxon>
        <taxon>Erinaceidae</taxon>
        <taxon>Erinaceinae</taxon>
        <taxon>Erinaceus</taxon>
    </lineage>
</organism>
<evidence type="ECO:0000256" key="4">
    <source>
        <dbReference type="ARBA" id="ARBA00022525"/>
    </source>
</evidence>
<protein>
    <submittedName>
        <fullName evidence="11">Lipocalin-like 1 protein</fullName>
    </submittedName>
</protein>
<evidence type="ECO:0000256" key="7">
    <source>
        <dbReference type="ARBA" id="ARBA00023180"/>
    </source>
</evidence>
<keyword evidence="3" id="KW-0813">Transport</keyword>
<dbReference type="PANTHER" id="PTHR11430">
    <property type="entry name" value="LIPOCALIN"/>
    <property type="match status" value="1"/>
</dbReference>
<evidence type="ECO:0000256" key="2">
    <source>
        <dbReference type="ARBA" id="ARBA00006889"/>
    </source>
</evidence>
<proteinExistence type="inferred from homology"/>
<keyword evidence="5" id="KW-0732">Signal</keyword>
<dbReference type="GO" id="GO:0036094">
    <property type="term" value="F:small molecule binding"/>
    <property type="evidence" value="ECO:0007669"/>
    <property type="project" value="InterPro"/>
</dbReference>
<dbReference type="CTD" id="401562"/>
<dbReference type="SUPFAM" id="SSF50814">
    <property type="entry name" value="Lipocalins"/>
    <property type="match status" value="1"/>
</dbReference>
<keyword evidence="6" id="KW-1015">Disulfide bond</keyword>
<evidence type="ECO:0000313" key="10">
    <source>
        <dbReference type="Proteomes" id="UP001652624"/>
    </source>
</evidence>
<feature type="domain" description="Lipocalin/cytosolic fatty-acid binding" evidence="9">
    <location>
        <begin position="88"/>
        <end position="218"/>
    </location>
</feature>
<dbReference type="AlphaFoldDB" id="A0A1S3W974"/>
<dbReference type="GeneID" id="103112154"/>
<evidence type="ECO:0000256" key="1">
    <source>
        <dbReference type="ARBA" id="ARBA00004613"/>
    </source>
</evidence>
<evidence type="ECO:0000256" key="3">
    <source>
        <dbReference type="ARBA" id="ARBA00022448"/>
    </source>
</evidence>
<dbReference type="Gene3D" id="2.40.128.20">
    <property type="match status" value="1"/>
</dbReference>
<dbReference type="InterPro" id="IPR003087">
    <property type="entry name" value="LCN2/LCN12"/>
</dbReference>
<dbReference type="InterPro" id="IPR022272">
    <property type="entry name" value="Lipocalin_CS"/>
</dbReference>
<evidence type="ECO:0000313" key="11">
    <source>
        <dbReference type="RefSeq" id="XP_016042936.1"/>
    </source>
</evidence>
<dbReference type="PROSITE" id="PS00213">
    <property type="entry name" value="LIPOCALIN"/>
    <property type="match status" value="1"/>
</dbReference>
<dbReference type="OrthoDB" id="9627583at2759"/>
<dbReference type="Pfam" id="PF00061">
    <property type="entry name" value="Lipocalin"/>
    <property type="match status" value="1"/>
</dbReference>
<accession>A0A1S3W974</accession>
<keyword evidence="4" id="KW-0964">Secreted</keyword>
<evidence type="ECO:0000256" key="6">
    <source>
        <dbReference type="ARBA" id="ARBA00023157"/>
    </source>
</evidence>
<dbReference type="InterPro" id="IPR000566">
    <property type="entry name" value="Lipocln_cytosolic_FA-bd_dom"/>
</dbReference>
<dbReference type="InterPro" id="IPR012674">
    <property type="entry name" value="Calycin"/>
</dbReference>
<reference evidence="11" key="1">
    <citation type="submission" date="2025-08" db="UniProtKB">
        <authorList>
            <consortium name="RefSeq"/>
        </authorList>
    </citation>
    <scope>IDENTIFICATION</scope>
</reference>